<name>A0A5S9NZL5_9HYPH</name>
<dbReference type="EMBL" id="CACSAS010000001">
    <property type="protein sequence ID" value="CAA0096283.1"/>
    <property type="molecule type" value="Genomic_DNA"/>
</dbReference>
<dbReference type="AlphaFoldDB" id="A0A5S9NZL5"/>
<protein>
    <recommendedName>
        <fullName evidence="3">Lar family restriction alleviation protein</fullName>
    </recommendedName>
</protein>
<dbReference type="Pfam" id="PF14354">
    <property type="entry name" value="Lar_restr_allev"/>
    <property type="match status" value="1"/>
</dbReference>
<dbReference type="RefSeq" id="WP_159598739.1">
    <property type="nucleotide sequence ID" value="NZ_CACSAS010000001.1"/>
</dbReference>
<evidence type="ECO:0000313" key="2">
    <source>
        <dbReference type="Proteomes" id="UP000433050"/>
    </source>
</evidence>
<gene>
    <name evidence="1" type="ORF">STARVERO_01998</name>
</gene>
<proteinExistence type="predicted"/>
<reference evidence="1 2" key="1">
    <citation type="submission" date="2019-12" db="EMBL/GenBank/DDBJ databases">
        <authorList>
            <person name="Reyes-Prieto M."/>
        </authorList>
    </citation>
    <scope>NUCLEOTIDE SEQUENCE [LARGE SCALE GENOMIC DNA]</scope>
    <source>
        <strain evidence="1">HF14-78462</strain>
    </source>
</reference>
<accession>A0A5S9NZL5</accession>
<organism evidence="1 2">
    <name type="scientific">Starkeya nomas</name>
    <dbReference type="NCBI Taxonomy" id="2666134"/>
    <lineage>
        <taxon>Bacteria</taxon>
        <taxon>Pseudomonadati</taxon>
        <taxon>Pseudomonadota</taxon>
        <taxon>Alphaproteobacteria</taxon>
        <taxon>Hyphomicrobiales</taxon>
        <taxon>Xanthobacteraceae</taxon>
        <taxon>Starkeya</taxon>
    </lineage>
</organism>
<sequence>MAEIELKRCPCCYGTAEFVEDFDDHGRFVAVACTRCGMGSGKHYPLMDDARPNAANEWNRRPDLDMTVLVDGVMDLFPGADRQALTCLAQLAEKAVRRG</sequence>
<dbReference type="Proteomes" id="UP000433050">
    <property type="component" value="Unassembled WGS sequence"/>
</dbReference>
<evidence type="ECO:0008006" key="3">
    <source>
        <dbReference type="Google" id="ProtNLM"/>
    </source>
</evidence>
<keyword evidence="2" id="KW-1185">Reference proteome</keyword>
<evidence type="ECO:0000313" key="1">
    <source>
        <dbReference type="EMBL" id="CAA0096283.1"/>
    </source>
</evidence>